<dbReference type="PRINTS" id="PR01504">
    <property type="entry name" value="PNCREATITSAP"/>
</dbReference>
<organism evidence="3 4">
    <name type="scientific">Pelobates cultripes</name>
    <name type="common">Western spadefoot toad</name>
    <dbReference type="NCBI Taxonomy" id="61616"/>
    <lineage>
        <taxon>Eukaryota</taxon>
        <taxon>Metazoa</taxon>
        <taxon>Chordata</taxon>
        <taxon>Craniata</taxon>
        <taxon>Vertebrata</taxon>
        <taxon>Euteleostomi</taxon>
        <taxon>Amphibia</taxon>
        <taxon>Batrachia</taxon>
        <taxon>Anura</taxon>
        <taxon>Pelobatoidea</taxon>
        <taxon>Pelobatidae</taxon>
        <taxon>Pelobates</taxon>
    </lineage>
</organism>
<sequence length="50" mass="5939">MYNYRAWLSGQPDNHNSAEYCGELSCIDKFLKWNDSNCKAEKQYICKFKP</sequence>
<dbReference type="AlphaFoldDB" id="A0AAD1WJ90"/>
<reference evidence="3" key="1">
    <citation type="submission" date="2022-03" db="EMBL/GenBank/DDBJ databases">
        <authorList>
            <person name="Alioto T."/>
            <person name="Alioto T."/>
            <person name="Gomez Garrido J."/>
        </authorList>
    </citation>
    <scope>NUCLEOTIDE SEQUENCE</scope>
</reference>
<dbReference type="InterPro" id="IPR018378">
    <property type="entry name" value="C-type_lectin_CS"/>
</dbReference>
<dbReference type="PROSITE" id="PS50041">
    <property type="entry name" value="C_TYPE_LECTIN_2"/>
    <property type="match status" value="1"/>
</dbReference>
<keyword evidence="1" id="KW-1015">Disulfide bond</keyword>
<dbReference type="SUPFAM" id="SSF56436">
    <property type="entry name" value="C-type lectin-like"/>
    <property type="match status" value="1"/>
</dbReference>
<evidence type="ECO:0000313" key="3">
    <source>
        <dbReference type="EMBL" id="CAH2313906.1"/>
    </source>
</evidence>
<accession>A0AAD1WJ90</accession>
<keyword evidence="4" id="KW-1185">Reference proteome</keyword>
<proteinExistence type="predicted"/>
<evidence type="ECO:0000259" key="2">
    <source>
        <dbReference type="PROSITE" id="PS50041"/>
    </source>
</evidence>
<name>A0AAD1WJ90_PELCU</name>
<dbReference type="InterPro" id="IPR001304">
    <property type="entry name" value="C-type_lectin-like"/>
</dbReference>
<dbReference type="Pfam" id="PF00059">
    <property type="entry name" value="Lectin_C"/>
    <property type="match status" value="1"/>
</dbReference>
<dbReference type="Proteomes" id="UP001295444">
    <property type="component" value="Chromosome 09"/>
</dbReference>
<protein>
    <recommendedName>
        <fullName evidence="2">C-type lectin domain-containing protein</fullName>
    </recommendedName>
</protein>
<gene>
    <name evidence="3" type="ORF">PECUL_23A037182</name>
</gene>
<dbReference type="InterPro" id="IPR016187">
    <property type="entry name" value="CTDL_fold"/>
</dbReference>
<dbReference type="EMBL" id="OW240920">
    <property type="protein sequence ID" value="CAH2313906.1"/>
    <property type="molecule type" value="Genomic_DNA"/>
</dbReference>
<dbReference type="InterPro" id="IPR016186">
    <property type="entry name" value="C-type_lectin-like/link_sf"/>
</dbReference>
<evidence type="ECO:0000256" key="1">
    <source>
        <dbReference type="ARBA" id="ARBA00023157"/>
    </source>
</evidence>
<dbReference type="PROSITE" id="PS00615">
    <property type="entry name" value="C_TYPE_LECTIN_1"/>
    <property type="match status" value="1"/>
</dbReference>
<dbReference type="Gene3D" id="3.10.100.10">
    <property type="entry name" value="Mannose-Binding Protein A, subunit A"/>
    <property type="match status" value="1"/>
</dbReference>
<evidence type="ECO:0000313" key="4">
    <source>
        <dbReference type="Proteomes" id="UP001295444"/>
    </source>
</evidence>
<feature type="domain" description="C-type lectin" evidence="2">
    <location>
        <begin position="1"/>
        <end position="47"/>
    </location>
</feature>